<gene>
    <name evidence="11" type="primary">acrA_3</name>
    <name evidence="11" type="ORF">CLLU_20060</name>
</gene>
<feature type="binding site" evidence="9">
    <location>
        <begin position="324"/>
        <end position="328"/>
    </location>
    <ligand>
        <name>FAD</name>
        <dbReference type="ChEBI" id="CHEBI:57692"/>
    </ligand>
</feature>
<feature type="binding site" evidence="9">
    <location>
        <begin position="310"/>
        <end position="311"/>
    </location>
    <ligand>
        <name>FAD</name>
        <dbReference type="ChEBI" id="CHEBI:57692"/>
    </ligand>
</feature>
<dbReference type="InterPro" id="IPR033947">
    <property type="entry name" value="ETF_alpha_N"/>
</dbReference>
<dbReference type="GO" id="GO:0009055">
    <property type="term" value="F:electron transfer activity"/>
    <property type="evidence" value="ECO:0007669"/>
    <property type="project" value="InterPro"/>
</dbReference>
<dbReference type="InterPro" id="IPR018206">
    <property type="entry name" value="ETF_asu_C_CS"/>
</dbReference>
<dbReference type="CDD" id="cd01715">
    <property type="entry name" value="ETF_alpha"/>
    <property type="match status" value="1"/>
</dbReference>
<dbReference type="Pfam" id="PF13237">
    <property type="entry name" value="Fer4_10"/>
    <property type="match status" value="1"/>
</dbReference>
<keyword evidence="6" id="KW-0249">Electron transport</keyword>
<protein>
    <submittedName>
        <fullName evidence="11">Acryloyl-CoA reductase electron transfer subunit beta</fullName>
    </submittedName>
</protein>
<feature type="binding site" evidence="9">
    <location>
        <position position="362"/>
    </location>
    <ligand>
        <name>FAD</name>
        <dbReference type="ChEBI" id="CHEBI:57692"/>
    </ligand>
</feature>
<dbReference type="SMART" id="SM00893">
    <property type="entry name" value="ETF"/>
    <property type="match status" value="1"/>
</dbReference>
<feature type="binding site" evidence="9">
    <location>
        <begin position="341"/>
        <end position="348"/>
    </location>
    <ligand>
        <name>FAD</name>
        <dbReference type="ChEBI" id="CHEBI:57692"/>
    </ligand>
</feature>
<dbReference type="PANTHER" id="PTHR43153">
    <property type="entry name" value="ELECTRON TRANSFER FLAVOPROTEIN ALPHA"/>
    <property type="match status" value="1"/>
</dbReference>
<dbReference type="Gene3D" id="3.40.50.1220">
    <property type="entry name" value="TPP-binding domain"/>
    <property type="match status" value="1"/>
</dbReference>
<dbReference type="OrthoDB" id="9770286at2"/>
<dbReference type="AlphaFoldDB" id="A0A2T0BMC0"/>
<keyword evidence="8" id="KW-0411">Iron-sulfur</keyword>
<keyword evidence="7" id="KW-0408">Iron</keyword>
<evidence type="ECO:0000256" key="8">
    <source>
        <dbReference type="ARBA" id="ARBA00023014"/>
    </source>
</evidence>
<dbReference type="SUPFAM" id="SSF54862">
    <property type="entry name" value="4Fe-4S ferredoxins"/>
    <property type="match status" value="1"/>
</dbReference>
<dbReference type="PROSITE" id="PS00696">
    <property type="entry name" value="ETF_ALPHA"/>
    <property type="match status" value="1"/>
</dbReference>
<dbReference type="Pfam" id="PF00766">
    <property type="entry name" value="ETF_alpha"/>
    <property type="match status" value="1"/>
</dbReference>
<comment type="caution">
    <text evidence="11">The sequence shown here is derived from an EMBL/GenBank/DDBJ whole genome shotgun (WGS) entry which is preliminary data.</text>
</comment>
<evidence type="ECO:0000256" key="9">
    <source>
        <dbReference type="PIRSR" id="PIRSR000089-1"/>
    </source>
</evidence>
<comment type="cofactor">
    <cofactor evidence="9">
        <name>FAD</name>
        <dbReference type="ChEBI" id="CHEBI:57692"/>
    </cofactor>
    <text evidence="9">Binds 1 FAD per dimer.</text>
</comment>
<evidence type="ECO:0000256" key="7">
    <source>
        <dbReference type="ARBA" id="ARBA00023004"/>
    </source>
</evidence>
<dbReference type="Proteomes" id="UP000237798">
    <property type="component" value="Unassembled WGS sequence"/>
</dbReference>
<dbReference type="PIRSF" id="PIRSF000089">
    <property type="entry name" value="Electra_flavoP_a"/>
    <property type="match status" value="1"/>
</dbReference>
<dbReference type="GO" id="GO:0050660">
    <property type="term" value="F:flavin adenine dinucleotide binding"/>
    <property type="evidence" value="ECO:0007669"/>
    <property type="project" value="InterPro"/>
</dbReference>
<dbReference type="EMBL" id="PVXP01000026">
    <property type="protein sequence ID" value="PRR85018.1"/>
    <property type="molecule type" value="Genomic_DNA"/>
</dbReference>
<name>A0A2T0BMC0_9CLOT</name>
<feature type="domain" description="4Fe-4S ferredoxin-type" evidence="10">
    <location>
        <begin position="2"/>
        <end position="31"/>
    </location>
</feature>
<dbReference type="InterPro" id="IPR017900">
    <property type="entry name" value="4Fe4S_Fe_S_CS"/>
</dbReference>
<comment type="similarity">
    <text evidence="1">Belongs to the ETF alpha-subunit/FixB family.</text>
</comment>
<dbReference type="InterPro" id="IPR014730">
    <property type="entry name" value="ETF_a/b_N"/>
</dbReference>
<dbReference type="PROSITE" id="PS51379">
    <property type="entry name" value="4FE4S_FER_2"/>
    <property type="match status" value="2"/>
</dbReference>
<reference evidence="11 12" key="1">
    <citation type="submission" date="2018-03" db="EMBL/GenBank/DDBJ databases">
        <title>Genome sequence of Clostridium luticellarii DSM 29923.</title>
        <authorList>
            <person name="Poehlein A."/>
            <person name="Daniel R."/>
        </authorList>
    </citation>
    <scope>NUCLEOTIDE SEQUENCE [LARGE SCALE GENOMIC DNA]</scope>
    <source>
        <strain evidence="11 12">DSM 29923</strain>
    </source>
</reference>
<evidence type="ECO:0000256" key="5">
    <source>
        <dbReference type="ARBA" id="ARBA00022827"/>
    </source>
</evidence>
<keyword evidence="3" id="KW-0285">Flavoprotein</keyword>
<evidence type="ECO:0000313" key="12">
    <source>
        <dbReference type="Proteomes" id="UP000237798"/>
    </source>
</evidence>
<dbReference type="GO" id="GO:0033539">
    <property type="term" value="P:fatty acid beta-oxidation using acyl-CoA dehydrogenase"/>
    <property type="evidence" value="ECO:0007669"/>
    <property type="project" value="TreeGrafter"/>
</dbReference>
<dbReference type="PROSITE" id="PS00198">
    <property type="entry name" value="4FE4S_FER_1"/>
    <property type="match status" value="1"/>
</dbReference>
<feature type="domain" description="4Fe-4S ferredoxin-type" evidence="10">
    <location>
        <begin position="37"/>
        <end position="59"/>
    </location>
</feature>
<evidence type="ECO:0000313" key="11">
    <source>
        <dbReference type="EMBL" id="PRR85018.1"/>
    </source>
</evidence>
<evidence type="ECO:0000256" key="1">
    <source>
        <dbReference type="ARBA" id="ARBA00005817"/>
    </source>
</evidence>
<dbReference type="InterPro" id="IPR014731">
    <property type="entry name" value="ETF_asu_C"/>
</dbReference>
<sequence>MSSISIISEKCVGCKSCMRQCPYGAISMKDKKAEIGENCTLCGACIEACKFDAILIEKDNGNWQQSGGSYSGVCVLAEQFNGDTKTVTYELLAKARELASSLKTKVSVIFLGYNVKDNAKALIAHGADEVLAVDNIMLKDLNEEIYPELTTQIIKECKPEILLIGATAFGRSIAPRIASQLNTGLTADCTKLEIDSKTGLLFQTRPAFGGNLMATIACPFRRPQMATVRPKVLKASKADNSRRGKIIYPKVNFPKDIKLNILKTILSDSQKINIVDADIVVSAGMGMGSIKNMKLVEELAQVLGGAVGATRAIVDLGWAEYSQQVGQTGKTVAPKIYIACGISGAIQHLAGIAPSAYVIAINKDKDAPIFKIANLGIVGDCLEVLPELVKSLRKIKESKVKVEA</sequence>
<evidence type="ECO:0000259" key="10">
    <source>
        <dbReference type="PROSITE" id="PS51379"/>
    </source>
</evidence>
<keyword evidence="4" id="KW-0479">Metal-binding</keyword>
<dbReference type="InterPro" id="IPR014729">
    <property type="entry name" value="Rossmann-like_a/b/a_fold"/>
</dbReference>
<dbReference type="Gene3D" id="3.40.50.620">
    <property type="entry name" value="HUPs"/>
    <property type="match status" value="1"/>
</dbReference>
<evidence type="ECO:0000256" key="2">
    <source>
        <dbReference type="ARBA" id="ARBA00022448"/>
    </source>
</evidence>
<dbReference type="Gene3D" id="3.30.70.20">
    <property type="match status" value="1"/>
</dbReference>
<dbReference type="PANTHER" id="PTHR43153:SF1">
    <property type="entry name" value="ELECTRON TRANSFER FLAVOPROTEIN SUBUNIT ALPHA, MITOCHONDRIAL"/>
    <property type="match status" value="1"/>
</dbReference>
<evidence type="ECO:0000256" key="4">
    <source>
        <dbReference type="ARBA" id="ARBA00022723"/>
    </source>
</evidence>
<dbReference type="InterPro" id="IPR029035">
    <property type="entry name" value="DHS-like_NAD/FAD-binding_dom"/>
</dbReference>
<keyword evidence="2" id="KW-0813">Transport</keyword>
<dbReference type="GO" id="GO:0046872">
    <property type="term" value="F:metal ion binding"/>
    <property type="evidence" value="ECO:0007669"/>
    <property type="project" value="UniProtKB-KW"/>
</dbReference>
<keyword evidence="5 9" id="KW-0274">FAD</keyword>
<keyword evidence="12" id="KW-1185">Reference proteome</keyword>
<accession>A0A2T0BMC0</accession>
<organism evidence="11 12">
    <name type="scientific">Clostridium luticellarii</name>
    <dbReference type="NCBI Taxonomy" id="1691940"/>
    <lineage>
        <taxon>Bacteria</taxon>
        <taxon>Bacillati</taxon>
        <taxon>Bacillota</taxon>
        <taxon>Clostridia</taxon>
        <taxon>Eubacteriales</taxon>
        <taxon>Clostridiaceae</taxon>
        <taxon>Clostridium</taxon>
    </lineage>
</organism>
<dbReference type="InterPro" id="IPR001308">
    <property type="entry name" value="ETF_a/FixB"/>
</dbReference>
<evidence type="ECO:0000256" key="6">
    <source>
        <dbReference type="ARBA" id="ARBA00022982"/>
    </source>
</evidence>
<evidence type="ECO:0000256" key="3">
    <source>
        <dbReference type="ARBA" id="ARBA00022630"/>
    </source>
</evidence>
<proteinExistence type="inferred from homology"/>
<dbReference type="InterPro" id="IPR017896">
    <property type="entry name" value="4Fe4S_Fe-S-bd"/>
</dbReference>
<dbReference type="GO" id="GO:0051536">
    <property type="term" value="F:iron-sulfur cluster binding"/>
    <property type="evidence" value="ECO:0007669"/>
    <property type="project" value="UniProtKB-KW"/>
</dbReference>
<dbReference type="RefSeq" id="WP_106009597.1">
    <property type="nucleotide sequence ID" value="NZ_PVXP01000026.1"/>
</dbReference>
<dbReference type="Pfam" id="PF01012">
    <property type="entry name" value="ETF"/>
    <property type="match status" value="1"/>
</dbReference>
<dbReference type="SUPFAM" id="SSF52467">
    <property type="entry name" value="DHS-like NAD/FAD-binding domain"/>
    <property type="match status" value="1"/>
</dbReference>
<dbReference type="SUPFAM" id="SSF52402">
    <property type="entry name" value="Adenine nucleotide alpha hydrolases-like"/>
    <property type="match status" value="1"/>
</dbReference>